<dbReference type="HOGENOM" id="CLU_3213581_0_0_4"/>
<sequence>MPVGIGSRQIVEQIVHRRSKSPHPAIIAEWREPQPAIRAVLFKF</sequence>
<gene>
    <name evidence="1" type="ORF">BURPS1710A_A0372</name>
</gene>
<organism evidence="1">
    <name type="scientific">Burkholderia pseudomallei 1710a</name>
    <dbReference type="NCBI Taxonomy" id="320371"/>
    <lineage>
        <taxon>Bacteria</taxon>
        <taxon>Pseudomonadati</taxon>
        <taxon>Pseudomonadota</taxon>
        <taxon>Betaproteobacteria</taxon>
        <taxon>Burkholderiales</taxon>
        <taxon>Burkholderiaceae</taxon>
        <taxon>Burkholderia</taxon>
        <taxon>pseudomallei group</taxon>
    </lineage>
</organism>
<dbReference type="EMBL" id="CM000833">
    <property type="protein sequence ID" value="EET04510.1"/>
    <property type="molecule type" value="Genomic_DNA"/>
</dbReference>
<accession>A0A0E1VUB7</accession>
<dbReference type="AlphaFoldDB" id="A0A0E1VUB7"/>
<proteinExistence type="predicted"/>
<reference evidence="1" key="1">
    <citation type="submission" date="2009-05" db="EMBL/GenBank/DDBJ databases">
        <authorList>
            <person name="Harkins D.M."/>
            <person name="DeShazer D."/>
            <person name="Woods D.E."/>
            <person name="Brinkac L.M."/>
            <person name="Brown K.A."/>
            <person name="Hung G.C."/>
            <person name="Tuanyok A."/>
            <person name="Zhang B."/>
            <person name="Nierman W.C."/>
        </authorList>
    </citation>
    <scope>NUCLEOTIDE SEQUENCE [LARGE SCALE GENOMIC DNA]</scope>
    <source>
        <strain evidence="1">1710a</strain>
    </source>
</reference>
<evidence type="ECO:0000313" key="1">
    <source>
        <dbReference type="EMBL" id="EET04510.1"/>
    </source>
</evidence>
<protein>
    <submittedName>
        <fullName evidence="1">Uncharacterized protein</fullName>
    </submittedName>
</protein>
<name>A0A0E1VUB7_BURPE</name>
<dbReference type="Proteomes" id="UP000001812">
    <property type="component" value="Chromosome II"/>
</dbReference>